<gene>
    <name evidence="1" type="ORF">BOLC9T54564H</name>
</gene>
<sequence>MHTTQVMLQNDPFHKFHLSTLIYICRKRRERRKAYKEYRY</sequence>
<organism evidence="1">
    <name type="scientific">Brassica oleracea</name>
    <name type="common">Wild cabbage</name>
    <dbReference type="NCBI Taxonomy" id="3712"/>
    <lineage>
        <taxon>Eukaryota</taxon>
        <taxon>Viridiplantae</taxon>
        <taxon>Streptophyta</taxon>
        <taxon>Embryophyta</taxon>
        <taxon>Tracheophyta</taxon>
        <taxon>Spermatophyta</taxon>
        <taxon>Magnoliopsida</taxon>
        <taxon>eudicotyledons</taxon>
        <taxon>Gunneridae</taxon>
        <taxon>Pentapetalae</taxon>
        <taxon>rosids</taxon>
        <taxon>malvids</taxon>
        <taxon>Brassicales</taxon>
        <taxon>Brassicaceae</taxon>
        <taxon>Brassiceae</taxon>
        <taxon>Brassica</taxon>
    </lineage>
</organism>
<protein>
    <submittedName>
        <fullName evidence="1">Uncharacterized protein</fullName>
    </submittedName>
</protein>
<dbReference type="AlphaFoldDB" id="A0A3P6DZB7"/>
<reference evidence="1" key="1">
    <citation type="submission" date="2018-11" db="EMBL/GenBank/DDBJ databases">
        <authorList>
            <consortium name="Genoscope - CEA"/>
            <person name="William W."/>
        </authorList>
    </citation>
    <scope>NUCLEOTIDE SEQUENCE</scope>
</reference>
<accession>A0A3P6DZB7</accession>
<proteinExistence type="predicted"/>
<dbReference type="EMBL" id="LR031875">
    <property type="protein sequence ID" value="VDD29241.1"/>
    <property type="molecule type" value="Genomic_DNA"/>
</dbReference>
<name>A0A3P6DZB7_BRAOL</name>
<evidence type="ECO:0000313" key="1">
    <source>
        <dbReference type="EMBL" id="VDD29241.1"/>
    </source>
</evidence>